<dbReference type="GO" id="GO:0042119">
    <property type="term" value="P:neutrophil activation"/>
    <property type="evidence" value="ECO:0007669"/>
    <property type="project" value="TreeGrafter"/>
</dbReference>
<dbReference type="Proteomes" id="UP001314229">
    <property type="component" value="Unassembled WGS sequence"/>
</dbReference>
<evidence type="ECO:0000256" key="7">
    <source>
        <dbReference type="ARBA" id="ARBA00022525"/>
    </source>
</evidence>
<keyword evidence="6" id="KW-0202">Cytokine</keyword>
<gene>
    <name evidence="13" type="ORF">FSCOSCO3_A006397</name>
</gene>
<dbReference type="Gene3D" id="2.80.10.50">
    <property type="match status" value="1"/>
</dbReference>
<evidence type="ECO:0000256" key="3">
    <source>
        <dbReference type="ARBA" id="ARBA00004550"/>
    </source>
</evidence>
<keyword evidence="10" id="KW-0458">Lysosome</keyword>
<dbReference type="GO" id="GO:0001660">
    <property type="term" value="P:fever generation"/>
    <property type="evidence" value="ECO:0007669"/>
    <property type="project" value="UniProtKB-KW"/>
</dbReference>
<dbReference type="InterPro" id="IPR000975">
    <property type="entry name" value="IL-1_fam"/>
</dbReference>
<evidence type="ECO:0000256" key="8">
    <source>
        <dbReference type="ARBA" id="ARBA00022620"/>
    </source>
</evidence>
<dbReference type="PANTHER" id="PTHR10078:SF30">
    <property type="entry name" value="INTERLEUKIN-1 BETA"/>
    <property type="match status" value="1"/>
</dbReference>
<dbReference type="GO" id="GO:0019221">
    <property type="term" value="P:cytokine-mediated signaling pathway"/>
    <property type="evidence" value="ECO:0007669"/>
    <property type="project" value="TreeGrafter"/>
</dbReference>
<keyword evidence="14" id="KW-1185">Reference proteome</keyword>
<evidence type="ECO:0000256" key="12">
    <source>
        <dbReference type="RuleBase" id="RU003753"/>
    </source>
</evidence>
<comment type="similarity">
    <text evidence="4 12">Belongs to the IL-1 family.</text>
</comment>
<dbReference type="PANTHER" id="PTHR10078">
    <property type="entry name" value="INTERLEUKIN-1 FAMILY MEMBER"/>
    <property type="match status" value="1"/>
</dbReference>
<keyword evidence="9" id="KW-0395">Inflammatory response</keyword>
<dbReference type="GO" id="GO:0005615">
    <property type="term" value="C:extracellular space"/>
    <property type="evidence" value="ECO:0007669"/>
    <property type="project" value="UniProtKB-KW"/>
</dbReference>
<dbReference type="GO" id="GO:0005125">
    <property type="term" value="F:cytokine activity"/>
    <property type="evidence" value="ECO:0007669"/>
    <property type="project" value="UniProtKB-UniRule"/>
</dbReference>
<organism evidence="13 14">
    <name type="scientific">Scomber scombrus</name>
    <name type="common">Atlantic mackerel</name>
    <name type="synonym">Scomber vernalis</name>
    <dbReference type="NCBI Taxonomy" id="13677"/>
    <lineage>
        <taxon>Eukaryota</taxon>
        <taxon>Metazoa</taxon>
        <taxon>Chordata</taxon>
        <taxon>Craniata</taxon>
        <taxon>Vertebrata</taxon>
        <taxon>Euteleostomi</taxon>
        <taxon>Actinopterygii</taxon>
        <taxon>Neopterygii</taxon>
        <taxon>Teleostei</taxon>
        <taxon>Neoteleostei</taxon>
        <taxon>Acanthomorphata</taxon>
        <taxon>Pelagiaria</taxon>
        <taxon>Scombriformes</taxon>
        <taxon>Scombridae</taxon>
        <taxon>Scomber</taxon>
    </lineage>
</organism>
<evidence type="ECO:0000256" key="1">
    <source>
        <dbReference type="ARBA" id="ARBA00004371"/>
    </source>
</evidence>
<dbReference type="GO" id="GO:0010628">
    <property type="term" value="P:positive regulation of gene expression"/>
    <property type="evidence" value="ECO:0007669"/>
    <property type="project" value="TreeGrafter"/>
</dbReference>
<evidence type="ECO:0000256" key="5">
    <source>
        <dbReference type="ARBA" id="ARBA00022490"/>
    </source>
</evidence>
<comment type="subcellular location">
    <subcellularLocation>
        <location evidence="2">Cytoplasm</location>
        <location evidence="2">Cytosol</location>
    </subcellularLocation>
    <subcellularLocation>
        <location evidence="1">Lysosome</location>
    </subcellularLocation>
    <subcellularLocation>
        <location evidence="3">Secreted</location>
        <location evidence="3">Extracellular exosome</location>
    </subcellularLocation>
</comment>
<evidence type="ECO:0000256" key="9">
    <source>
        <dbReference type="ARBA" id="ARBA00023198"/>
    </source>
</evidence>
<dbReference type="AlphaFoldDB" id="A0AAV1NA75"/>
<name>A0AAV1NA75_SCOSC</name>
<evidence type="ECO:0000313" key="14">
    <source>
        <dbReference type="Proteomes" id="UP001314229"/>
    </source>
</evidence>
<evidence type="ECO:0000256" key="11">
    <source>
        <dbReference type="ARBA" id="ARBA00023246"/>
    </source>
</evidence>
<dbReference type="GO" id="GO:0071222">
    <property type="term" value="P:cellular response to lipopolysaccharide"/>
    <property type="evidence" value="ECO:0007669"/>
    <property type="project" value="TreeGrafter"/>
</dbReference>
<evidence type="ECO:0000256" key="10">
    <source>
        <dbReference type="ARBA" id="ARBA00023228"/>
    </source>
</evidence>
<evidence type="ECO:0000313" key="13">
    <source>
        <dbReference type="EMBL" id="CAK6956038.1"/>
    </source>
</evidence>
<dbReference type="SUPFAM" id="SSF50353">
    <property type="entry name" value="Cytokine"/>
    <property type="match status" value="1"/>
</dbReference>
<dbReference type="EMBL" id="CAWUFR010000023">
    <property type="protein sequence ID" value="CAK6956038.1"/>
    <property type="molecule type" value="Genomic_DNA"/>
</dbReference>
<dbReference type="GO" id="GO:0006955">
    <property type="term" value="P:immune response"/>
    <property type="evidence" value="ECO:0007669"/>
    <property type="project" value="InterPro"/>
</dbReference>
<dbReference type="SMART" id="SM00125">
    <property type="entry name" value="IL1"/>
    <property type="match status" value="1"/>
</dbReference>
<evidence type="ECO:0000256" key="2">
    <source>
        <dbReference type="ARBA" id="ARBA00004514"/>
    </source>
</evidence>
<dbReference type="GO" id="GO:0051781">
    <property type="term" value="P:positive regulation of cell division"/>
    <property type="evidence" value="ECO:0007669"/>
    <property type="project" value="UniProtKB-KW"/>
</dbReference>
<evidence type="ECO:0000256" key="6">
    <source>
        <dbReference type="ARBA" id="ARBA00022514"/>
    </source>
</evidence>
<accession>A0AAV1NA75</accession>
<protein>
    <recommendedName>
        <fullName evidence="12">Interleukin-1</fullName>
    </recommendedName>
</protein>
<reference evidence="13 14" key="1">
    <citation type="submission" date="2024-01" db="EMBL/GenBank/DDBJ databases">
        <authorList>
            <person name="Alioto T."/>
            <person name="Alioto T."/>
            <person name="Gomez Garrido J."/>
        </authorList>
    </citation>
    <scope>NUCLEOTIDE SEQUENCE [LARGE SCALE GENOMIC DNA]</scope>
</reference>
<dbReference type="GO" id="GO:1901222">
    <property type="term" value="P:regulation of non-canonical NF-kappaB signal transduction"/>
    <property type="evidence" value="ECO:0007669"/>
    <property type="project" value="TreeGrafter"/>
</dbReference>
<evidence type="ECO:0000256" key="4">
    <source>
        <dbReference type="ARBA" id="ARBA00010448"/>
    </source>
</evidence>
<dbReference type="GO" id="GO:0048246">
    <property type="term" value="P:macrophage chemotaxis"/>
    <property type="evidence" value="ECO:0007669"/>
    <property type="project" value="TreeGrafter"/>
</dbReference>
<dbReference type="GO" id="GO:0005149">
    <property type="term" value="F:interleukin-1 receptor binding"/>
    <property type="evidence" value="ECO:0007669"/>
    <property type="project" value="UniProtKB-UniRule"/>
</dbReference>
<dbReference type="GO" id="GO:0005764">
    <property type="term" value="C:lysosome"/>
    <property type="evidence" value="ECO:0007669"/>
    <property type="project" value="UniProtKB-SubCell"/>
</dbReference>
<dbReference type="InterPro" id="IPR008996">
    <property type="entry name" value="IL1/FGF"/>
</dbReference>
<keyword evidence="8" id="KW-0666">Pyrogen</keyword>
<dbReference type="Pfam" id="PF00340">
    <property type="entry name" value="IL1"/>
    <property type="match status" value="1"/>
</dbReference>
<dbReference type="GO" id="GO:0005829">
    <property type="term" value="C:cytosol"/>
    <property type="evidence" value="ECO:0007669"/>
    <property type="project" value="UniProtKB-SubCell"/>
</dbReference>
<keyword evidence="11" id="KW-0497">Mitogen</keyword>
<dbReference type="PRINTS" id="PR00264">
    <property type="entry name" value="INTERLEUKIN1"/>
</dbReference>
<proteinExistence type="inferred from homology"/>
<keyword evidence="7 12" id="KW-0964">Secreted</keyword>
<keyword evidence="5" id="KW-0963">Cytoplasm</keyword>
<comment type="caution">
    <text evidence="13">The sequence shown here is derived from an EMBL/GenBank/DDBJ whole genome shotgun (WGS) entry which is preliminary data.</text>
</comment>
<sequence length="271" mass="30878">MGDFDLADALDGPPISDDTGNEYRCFDMKDVKDEIVRLDEGLNLVISRNRRTLKRVANLMLAVNRMKKPQMCCHDLTDEQLCSAIMGSLVDEKIVKMEHNSTTGITKYTFRRVKSEKQFTLCDIAHKDLCKEAESGEWKLQAVTLKGGNYEHKVNFKLARYCHPCEDRSNKGQTVVLSVMNSDMHITSSMNDNKAILTLEKCSEVKLQKISDDENMDRFLFYKKTTGVDLTTFESVKCPGWFISTSSNDECKAVEMCEVDTAYRLTSFKIN</sequence>